<keyword evidence="5" id="KW-1185">Reference proteome</keyword>
<name>A0AAW3ZR13_9GAMM</name>
<evidence type="ECO:0000259" key="3">
    <source>
        <dbReference type="PROSITE" id="PS51295"/>
    </source>
</evidence>
<keyword evidence="1 2" id="KW-0694">RNA-binding</keyword>
<evidence type="ECO:0000313" key="5">
    <source>
        <dbReference type="Proteomes" id="UP000613768"/>
    </source>
</evidence>
<dbReference type="RefSeq" id="WP_192030942.1">
    <property type="nucleotide sequence ID" value="NZ_JACYTR010000054.1"/>
</dbReference>
<dbReference type="GO" id="GO:0003723">
    <property type="term" value="F:RNA binding"/>
    <property type="evidence" value="ECO:0007669"/>
    <property type="project" value="UniProtKB-UniRule"/>
</dbReference>
<dbReference type="SMART" id="SM01103">
    <property type="entry name" value="CRS1_YhbY"/>
    <property type="match status" value="1"/>
</dbReference>
<dbReference type="AlphaFoldDB" id="A0AAW3ZR13"/>
<evidence type="ECO:0000313" key="4">
    <source>
        <dbReference type="EMBL" id="MBD8527522.1"/>
    </source>
</evidence>
<dbReference type="PANTHER" id="PTHR40065">
    <property type="entry name" value="RNA-BINDING PROTEIN YHBY"/>
    <property type="match status" value="1"/>
</dbReference>
<protein>
    <submittedName>
        <fullName evidence="4">Ribosome assembly RNA-binding protein YhbY</fullName>
    </submittedName>
</protein>
<gene>
    <name evidence="4" type="primary">yhbY</name>
    <name evidence="4" type="ORF">IFO71_17400</name>
</gene>
<dbReference type="Gene3D" id="3.30.110.60">
    <property type="entry name" value="YhbY-like"/>
    <property type="match status" value="1"/>
</dbReference>
<dbReference type="EMBL" id="JACYTR010000054">
    <property type="protein sequence ID" value="MBD8527522.1"/>
    <property type="molecule type" value="Genomic_DNA"/>
</dbReference>
<dbReference type="SUPFAM" id="SSF75471">
    <property type="entry name" value="YhbY-like"/>
    <property type="match status" value="1"/>
</dbReference>
<proteinExistence type="predicted"/>
<reference evidence="4 5" key="1">
    <citation type="submission" date="2020-09" db="EMBL/GenBank/DDBJ databases">
        <title>Pseudoxanthomonas sp. CAU 1598 isolated from sand of Yaerae Beach.</title>
        <authorList>
            <person name="Kim W."/>
        </authorList>
    </citation>
    <scope>NUCLEOTIDE SEQUENCE [LARGE SCALE GENOMIC DNA]</scope>
    <source>
        <strain evidence="4 5">CAU 1598</strain>
    </source>
</reference>
<dbReference type="Pfam" id="PF01985">
    <property type="entry name" value="CRS1_YhbY"/>
    <property type="match status" value="1"/>
</dbReference>
<dbReference type="InterPro" id="IPR035920">
    <property type="entry name" value="YhbY-like_sf"/>
</dbReference>
<comment type="caution">
    <text evidence="4">The sequence shown here is derived from an EMBL/GenBank/DDBJ whole genome shotgun (WGS) entry which is preliminary data.</text>
</comment>
<dbReference type="Proteomes" id="UP000613768">
    <property type="component" value="Unassembled WGS sequence"/>
</dbReference>
<dbReference type="InterPro" id="IPR001890">
    <property type="entry name" value="RNA-binding_CRM"/>
</dbReference>
<evidence type="ECO:0000256" key="1">
    <source>
        <dbReference type="ARBA" id="ARBA00022884"/>
    </source>
</evidence>
<evidence type="ECO:0000256" key="2">
    <source>
        <dbReference type="PROSITE-ProRule" id="PRU00626"/>
    </source>
</evidence>
<accession>A0AAW3ZR13</accession>
<dbReference type="InterPro" id="IPR017924">
    <property type="entry name" value="RNA-binding_YhbY"/>
</dbReference>
<dbReference type="NCBIfam" id="TIGR00253">
    <property type="entry name" value="RNA_bind_YhbY"/>
    <property type="match status" value="1"/>
</dbReference>
<feature type="domain" description="CRM" evidence="3">
    <location>
        <begin position="3"/>
        <end position="99"/>
    </location>
</feature>
<organism evidence="4 5">
    <name type="scientific">Pseudomarimonas arenosa</name>
    <dbReference type="NCBI Taxonomy" id="2774145"/>
    <lineage>
        <taxon>Bacteria</taxon>
        <taxon>Pseudomonadati</taxon>
        <taxon>Pseudomonadota</taxon>
        <taxon>Gammaproteobacteria</taxon>
        <taxon>Lysobacterales</taxon>
        <taxon>Lysobacteraceae</taxon>
        <taxon>Pseudomarimonas</taxon>
    </lineage>
</organism>
<dbReference type="PANTHER" id="PTHR40065:SF3">
    <property type="entry name" value="RNA-BINDING PROTEIN YHBY"/>
    <property type="match status" value="1"/>
</dbReference>
<dbReference type="InterPro" id="IPR051925">
    <property type="entry name" value="RNA-binding_domain"/>
</dbReference>
<sequence>MSQTLTAAQKRHLRAIAHSLKPVILMGAKGLSEALVNELNIALDHHELVKVKLAAEDRDARDAALDQLARDSGAQIVQRIGNIGVLFRRNKDKPLIVLPRSP</sequence>
<dbReference type="PROSITE" id="PS51295">
    <property type="entry name" value="CRM"/>
    <property type="match status" value="1"/>
</dbReference>